<evidence type="ECO:0000256" key="4">
    <source>
        <dbReference type="SAM" id="MobiDB-lite"/>
    </source>
</evidence>
<feature type="repeat" description="PPR" evidence="3">
    <location>
        <begin position="331"/>
        <end position="365"/>
    </location>
</feature>
<feature type="repeat" description="PPR" evidence="3">
    <location>
        <begin position="503"/>
        <end position="533"/>
    </location>
</feature>
<dbReference type="RefSeq" id="XP_020088454.1">
    <property type="nucleotide sequence ID" value="XM_020232865.1"/>
</dbReference>
<dbReference type="InterPro" id="IPR046848">
    <property type="entry name" value="E_motif"/>
</dbReference>
<evidence type="ECO:0000313" key="6">
    <source>
        <dbReference type="RefSeq" id="XP_020088454.1"/>
    </source>
</evidence>
<dbReference type="Pfam" id="PF01535">
    <property type="entry name" value="PPR"/>
    <property type="match status" value="4"/>
</dbReference>
<dbReference type="GO" id="GO:0003723">
    <property type="term" value="F:RNA binding"/>
    <property type="evidence" value="ECO:0007669"/>
    <property type="project" value="InterPro"/>
</dbReference>
<accession>A0A6P5EY10</accession>
<dbReference type="PROSITE" id="PS51375">
    <property type="entry name" value="PPR"/>
    <property type="match status" value="6"/>
</dbReference>
<dbReference type="PANTHER" id="PTHR47926">
    <property type="entry name" value="PENTATRICOPEPTIDE REPEAT-CONTAINING PROTEIN"/>
    <property type="match status" value="1"/>
</dbReference>
<dbReference type="Proteomes" id="UP000515123">
    <property type="component" value="Linkage group 5"/>
</dbReference>
<organism evidence="5 6">
    <name type="scientific">Ananas comosus</name>
    <name type="common">Pineapple</name>
    <name type="synonym">Ananas ananas</name>
    <dbReference type="NCBI Taxonomy" id="4615"/>
    <lineage>
        <taxon>Eukaryota</taxon>
        <taxon>Viridiplantae</taxon>
        <taxon>Streptophyta</taxon>
        <taxon>Embryophyta</taxon>
        <taxon>Tracheophyta</taxon>
        <taxon>Spermatophyta</taxon>
        <taxon>Magnoliopsida</taxon>
        <taxon>Liliopsida</taxon>
        <taxon>Poales</taxon>
        <taxon>Bromeliaceae</taxon>
        <taxon>Bromelioideae</taxon>
        <taxon>Ananas</taxon>
    </lineage>
</organism>
<dbReference type="InterPro" id="IPR046960">
    <property type="entry name" value="PPR_At4g14850-like_plant"/>
</dbReference>
<dbReference type="InterPro" id="IPR011990">
    <property type="entry name" value="TPR-like_helical_dom_sf"/>
</dbReference>
<dbReference type="Gene3D" id="1.25.40.10">
    <property type="entry name" value="Tetratricopeptide repeat domain"/>
    <property type="match status" value="4"/>
</dbReference>
<sequence length="638" mass="71877">MLPEFRGLQSPSPSKFPRHSFSSSSPNRVGKSLTKKVCIELLRWCNNTNQLKQIHAQTLVASLHRSREVFDKLIGSCAHPEHGDVNYADVLFHSEEDPSLFVYNVMIKAFVKNGIFKRTVDLYSRMREKGLFPDNFTYPFVLKSMGILRMGLEGRKTHSLVVKTGFEFDPFTRNALLDMYAEMGRIEIARYLFDETPQRDVVLWNAMIASYVKCERFEEAIRVYRSMEQEGLTADEATLVSTLSACAQMGNLDLGKSIHRCMNTGIHFSLPLGNALLDMYVKCGCLVNARKLFNEMPIRNVASWTTMVTGYANSGQLDEARWLFDLSPAKDVILWTVMINGYVRCCRFKDAMALFRDMQLNRIKPDKFTVVALLTCCASLGALEQGKWIHGHIEDTKMKIDAILGTALIEMYAKCGCIEKSLKIFRRIEGKDATAWTSIICGLATNGQTYEALALFAEMERVKAKPDDITLIGVLSACNHGGLVDEGCKYFHAMKEVYQIEPKVEHYSCLVDLLGRAGLLDKAEKLLDEMPKGMNSKDAVPLWGALLGACRLHGDVQMGARLAKRAIEVENENVGMHTLLANIYAVANRWEDAMKVRKQMKDLGAKKTPGCTLIGVQFDQIEQPERSLKRQHILCKLC</sequence>
<dbReference type="PANTHER" id="PTHR47926:SF489">
    <property type="entry name" value="PENTATRICOPEPTIDE REPEAT-CONTAINING PROTEIN"/>
    <property type="match status" value="1"/>
</dbReference>
<dbReference type="SUPFAM" id="SSF48452">
    <property type="entry name" value="TPR-like"/>
    <property type="match status" value="1"/>
</dbReference>
<feature type="repeat" description="PPR" evidence="3">
    <location>
        <begin position="432"/>
        <end position="466"/>
    </location>
</feature>
<feature type="repeat" description="PPR" evidence="3">
    <location>
        <begin position="200"/>
        <end position="234"/>
    </location>
</feature>
<dbReference type="Pfam" id="PF20431">
    <property type="entry name" value="E_motif"/>
    <property type="match status" value="1"/>
</dbReference>
<evidence type="ECO:0000256" key="2">
    <source>
        <dbReference type="ARBA" id="ARBA00022946"/>
    </source>
</evidence>
<protein>
    <submittedName>
        <fullName evidence="6">Pentatricopeptide repeat-containing protein At1g31430</fullName>
    </submittedName>
</protein>
<dbReference type="GeneID" id="109710353"/>
<feature type="repeat" description="PPR" evidence="3">
    <location>
        <begin position="300"/>
        <end position="330"/>
    </location>
</feature>
<dbReference type="FunFam" id="1.25.40.10:FF:000427">
    <property type="entry name" value="Pentatricopeptide repeat-containing protein chloroplastic"/>
    <property type="match status" value="1"/>
</dbReference>
<dbReference type="Pfam" id="PF13041">
    <property type="entry name" value="PPR_2"/>
    <property type="match status" value="4"/>
</dbReference>
<keyword evidence="5" id="KW-1185">Reference proteome</keyword>
<dbReference type="NCBIfam" id="TIGR00756">
    <property type="entry name" value="PPR"/>
    <property type="match status" value="5"/>
</dbReference>
<keyword evidence="1" id="KW-0677">Repeat</keyword>
<dbReference type="Pfam" id="PF12854">
    <property type="entry name" value="PPR_1"/>
    <property type="match status" value="1"/>
</dbReference>
<reference evidence="6" key="2">
    <citation type="submission" date="2025-08" db="UniProtKB">
        <authorList>
            <consortium name="RefSeq"/>
        </authorList>
    </citation>
    <scope>IDENTIFICATION</scope>
    <source>
        <tissue evidence="6">Leaf</tissue>
    </source>
</reference>
<evidence type="ECO:0000256" key="1">
    <source>
        <dbReference type="ARBA" id="ARBA00022737"/>
    </source>
</evidence>
<gene>
    <name evidence="6" type="primary">LOC109710353</name>
</gene>
<keyword evidence="2" id="KW-0809">Transit peptide</keyword>
<evidence type="ECO:0000313" key="5">
    <source>
        <dbReference type="Proteomes" id="UP000515123"/>
    </source>
</evidence>
<feature type="region of interest" description="Disordered" evidence="4">
    <location>
        <begin position="1"/>
        <end position="29"/>
    </location>
</feature>
<dbReference type="AlphaFoldDB" id="A0A6P5EY10"/>
<feature type="repeat" description="PPR" evidence="3">
    <location>
        <begin position="99"/>
        <end position="133"/>
    </location>
</feature>
<proteinExistence type="predicted"/>
<dbReference type="InterPro" id="IPR002885">
    <property type="entry name" value="PPR_rpt"/>
</dbReference>
<reference evidence="5" key="1">
    <citation type="journal article" date="2015" name="Nat. Genet.">
        <title>The pineapple genome and the evolution of CAM photosynthesis.</title>
        <authorList>
            <person name="Ming R."/>
            <person name="VanBuren R."/>
            <person name="Wai C.M."/>
            <person name="Tang H."/>
            <person name="Schatz M.C."/>
            <person name="Bowers J.E."/>
            <person name="Lyons E."/>
            <person name="Wang M.L."/>
            <person name="Chen J."/>
            <person name="Biggers E."/>
            <person name="Zhang J."/>
            <person name="Huang L."/>
            <person name="Zhang L."/>
            <person name="Miao W."/>
            <person name="Zhang J."/>
            <person name="Ye Z."/>
            <person name="Miao C."/>
            <person name="Lin Z."/>
            <person name="Wang H."/>
            <person name="Zhou H."/>
            <person name="Yim W.C."/>
            <person name="Priest H.D."/>
            <person name="Zheng C."/>
            <person name="Woodhouse M."/>
            <person name="Edger P.P."/>
            <person name="Guyot R."/>
            <person name="Guo H.B."/>
            <person name="Guo H."/>
            <person name="Zheng G."/>
            <person name="Singh R."/>
            <person name="Sharma A."/>
            <person name="Min X."/>
            <person name="Zheng Y."/>
            <person name="Lee H."/>
            <person name="Gurtowski J."/>
            <person name="Sedlazeck F.J."/>
            <person name="Harkess A."/>
            <person name="McKain M.R."/>
            <person name="Liao Z."/>
            <person name="Fang J."/>
            <person name="Liu J."/>
            <person name="Zhang X."/>
            <person name="Zhang Q."/>
            <person name="Hu W."/>
            <person name="Qin Y."/>
            <person name="Wang K."/>
            <person name="Chen L.Y."/>
            <person name="Shirley N."/>
            <person name="Lin Y.R."/>
            <person name="Liu L.Y."/>
            <person name="Hernandez A.G."/>
            <person name="Wright C.L."/>
            <person name="Bulone V."/>
            <person name="Tuskan G.A."/>
            <person name="Heath K."/>
            <person name="Zee F."/>
            <person name="Moore P.H."/>
            <person name="Sunkar R."/>
            <person name="Leebens-Mack J.H."/>
            <person name="Mockler T."/>
            <person name="Bennetzen J.L."/>
            <person name="Freeling M."/>
            <person name="Sankoff D."/>
            <person name="Paterson A.H."/>
            <person name="Zhu X."/>
            <person name="Yang X."/>
            <person name="Smith J.A."/>
            <person name="Cushman J.C."/>
            <person name="Paull R.E."/>
            <person name="Yu Q."/>
        </authorList>
    </citation>
    <scope>NUCLEOTIDE SEQUENCE [LARGE SCALE GENOMIC DNA]</scope>
    <source>
        <strain evidence="5">cv. F153</strain>
    </source>
</reference>
<dbReference type="FunFam" id="1.25.40.10:FF:000989">
    <property type="entry name" value="Pentatricopeptide repeat-containing protein At1g31430"/>
    <property type="match status" value="1"/>
</dbReference>
<evidence type="ECO:0000256" key="3">
    <source>
        <dbReference type="PROSITE-ProRule" id="PRU00708"/>
    </source>
</evidence>
<name>A0A6P5EY10_ANACO</name>
<dbReference type="GO" id="GO:0009451">
    <property type="term" value="P:RNA modification"/>
    <property type="evidence" value="ECO:0007669"/>
    <property type="project" value="InterPro"/>
</dbReference>
<dbReference type="FunFam" id="1.25.40.10:FF:000348">
    <property type="entry name" value="Pentatricopeptide repeat-containing protein chloroplastic"/>
    <property type="match status" value="1"/>
</dbReference>
<dbReference type="OrthoDB" id="185373at2759"/>
<feature type="compositionally biased region" description="Low complexity" evidence="4">
    <location>
        <begin position="10"/>
        <end position="26"/>
    </location>
</feature>